<proteinExistence type="predicted"/>
<dbReference type="Proteomes" id="UP001627154">
    <property type="component" value="Unassembled WGS sequence"/>
</dbReference>
<accession>A0ABD2XCD2</accession>
<organism evidence="1 2">
    <name type="scientific">Trichogramma kaykai</name>
    <dbReference type="NCBI Taxonomy" id="54128"/>
    <lineage>
        <taxon>Eukaryota</taxon>
        <taxon>Metazoa</taxon>
        <taxon>Ecdysozoa</taxon>
        <taxon>Arthropoda</taxon>
        <taxon>Hexapoda</taxon>
        <taxon>Insecta</taxon>
        <taxon>Pterygota</taxon>
        <taxon>Neoptera</taxon>
        <taxon>Endopterygota</taxon>
        <taxon>Hymenoptera</taxon>
        <taxon>Apocrita</taxon>
        <taxon>Proctotrupomorpha</taxon>
        <taxon>Chalcidoidea</taxon>
        <taxon>Trichogrammatidae</taxon>
        <taxon>Trichogramma</taxon>
    </lineage>
</organism>
<evidence type="ECO:0000313" key="1">
    <source>
        <dbReference type="EMBL" id="KAL3402894.1"/>
    </source>
</evidence>
<dbReference type="EMBL" id="JBJJXI010000032">
    <property type="protein sequence ID" value="KAL3402894.1"/>
    <property type="molecule type" value="Genomic_DNA"/>
</dbReference>
<keyword evidence="2" id="KW-1185">Reference proteome</keyword>
<sequence length="195" mass="22706">MSEPDLMDAWYFQRDAEIMIKLQEYIIANDIEEENLEDATVLTAMLRASVRKYAGSTPVTPELLNKFKEVIKATVCPFQMFKTVHLYLMPIIAIVACVEHVLYRNGDKEEYEKLYRGDKQKAIEAYNKLCGFPADKIPKESKLEQVLSVFTCPEFFNVNSPLEAIRSYLENINLHPIYREQIKRRIIDLTNGYEL</sequence>
<dbReference type="AlphaFoldDB" id="A0ABD2XCD2"/>
<reference evidence="1 2" key="1">
    <citation type="journal article" date="2024" name="bioRxiv">
        <title>A reference genome for Trichogramma kaykai: A tiny desert-dwelling parasitoid wasp with competing sex-ratio distorters.</title>
        <authorList>
            <person name="Culotta J."/>
            <person name="Lindsey A.R."/>
        </authorList>
    </citation>
    <scope>NUCLEOTIDE SEQUENCE [LARGE SCALE GENOMIC DNA]</scope>
    <source>
        <strain evidence="1 2">KSX58</strain>
    </source>
</reference>
<protein>
    <submittedName>
        <fullName evidence="1">Uncharacterized protein</fullName>
    </submittedName>
</protein>
<name>A0ABD2XCD2_9HYME</name>
<gene>
    <name evidence="1" type="ORF">TKK_004059</name>
</gene>
<evidence type="ECO:0000313" key="2">
    <source>
        <dbReference type="Proteomes" id="UP001627154"/>
    </source>
</evidence>
<comment type="caution">
    <text evidence="1">The sequence shown here is derived from an EMBL/GenBank/DDBJ whole genome shotgun (WGS) entry which is preliminary data.</text>
</comment>